<keyword evidence="2" id="KW-1185">Reference proteome</keyword>
<accession>A0ABU3Y8T7</accession>
<dbReference type="Proteomes" id="UP001273531">
    <property type="component" value="Unassembled WGS sequence"/>
</dbReference>
<protein>
    <submittedName>
        <fullName evidence="1">Uncharacterized protein</fullName>
    </submittedName>
</protein>
<gene>
    <name evidence="1" type="ORF">RZN05_12405</name>
</gene>
<comment type="caution">
    <text evidence="1">The sequence shown here is derived from an EMBL/GenBank/DDBJ whole genome shotgun (WGS) entry which is preliminary data.</text>
</comment>
<organism evidence="1 2">
    <name type="scientific">Sphingomonas agrestis</name>
    <dbReference type="NCBI Taxonomy" id="3080540"/>
    <lineage>
        <taxon>Bacteria</taxon>
        <taxon>Pseudomonadati</taxon>
        <taxon>Pseudomonadota</taxon>
        <taxon>Alphaproteobacteria</taxon>
        <taxon>Sphingomonadales</taxon>
        <taxon>Sphingomonadaceae</taxon>
        <taxon>Sphingomonas</taxon>
    </lineage>
</organism>
<name>A0ABU3Y8T7_9SPHN</name>
<evidence type="ECO:0000313" key="2">
    <source>
        <dbReference type="Proteomes" id="UP001273531"/>
    </source>
</evidence>
<dbReference type="EMBL" id="JAWJEJ010000001">
    <property type="protein sequence ID" value="MDV3457789.1"/>
    <property type="molecule type" value="Genomic_DNA"/>
</dbReference>
<dbReference type="RefSeq" id="WP_317226918.1">
    <property type="nucleotide sequence ID" value="NZ_JAWJEJ010000001.1"/>
</dbReference>
<reference evidence="1 2" key="1">
    <citation type="submission" date="2023-10" db="EMBL/GenBank/DDBJ databases">
        <title>Sphingomonas sp. HF-S4 16S ribosomal RNA gene Genome sequencing and assembly.</title>
        <authorList>
            <person name="Lee H."/>
        </authorList>
    </citation>
    <scope>NUCLEOTIDE SEQUENCE [LARGE SCALE GENOMIC DNA]</scope>
    <source>
        <strain evidence="1 2">HF-S4</strain>
    </source>
</reference>
<proteinExistence type="predicted"/>
<sequence>MSTRTFLYALWCLGVAGLFMLGSVYAWSPFAEGSRARPQTGGVFVGPTHK</sequence>
<evidence type="ECO:0000313" key="1">
    <source>
        <dbReference type="EMBL" id="MDV3457789.1"/>
    </source>
</evidence>